<dbReference type="PANTHER" id="PTHR12081:SF43">
    <property type="entry name" value="TRANSCRIPTION FACTOR E2F1"/>
    <property type="match status" value="1"/>
</dbReference>
<evidence type="ECO:0000256" key="3">
    <source>
        <dbReference type="ARBA" id="ARBA00023125"/>
    </source>
</evidence>
<evidence type="ECO:0000259" key="7">
    <source>
        <dbReference type="SMART" id="SM01372"/>
    </source>
</evidence>
<dbReference type="GO" id="GO:0046983">
    <property type="term" value="F:protein dimerization activity"/>
    <property type="evidence" value="ECO:0007669"/>
    <property type="project" value="InterPro"/>
</dbReference>
<dbReference type="InterPro" id="IPR015633">
    <property type="entry name" value="E2F"/>
</dbReference>
<dbReference type="Pfam" id="PF16421">
    <property type="entry name" value="E2F_CC-MB"/>
    <property type="match status" value="1"/>
</dbReference>
<dbReference type="InterPro" id="IPR003316">
    <property type="entry name" value="E2F_WHTH_DNA-bd_dom"/>
</dbReference>
<dbReference type="RefSeq" id="XP_012676179.1">
    <property type="nucleotide sequence ID" value="XM_012820725.3"/>
</dbReference>
<evidence type="ECO:0000256" key="6">
    <source>
        <dbReference type="SAM" id="MobiDB-lite"/>
    </source>
</evidence>
<dbReference type="SUPFAM" id="SSF144074">
    <property type="entry name" value="E2F-DP heterodimerization region"/>
    <property type="match status" value="1"/>
</dbReference>
<dbReference type="KEGG" id="char:105894245"/>
<dbReference type="AlphaFoldDB" id="A0A6P3VMV8"/>
<dbReference type="GO" id="GO:0000978">
    <property type="term" value="F:RNA polymerase II cis-regulatory region sequence-specific DNA binding"/>
    <property type="evidence" value="ECO:0007669"/>
    <property type="project" value="InterPro"/>
</dbReference>
<organism evidence="8 9">
    <name type="scientific">Clupea harengus</name>
    <name type="common">Atlantic herring</name>
    <dbReference type="NCBI Taxonomy" id="7950"/>
    <lineage>
        <taxon>Eukaryota</taxon>
        <taxon>Metazoa</taxon>
        <taxon>Chordata</taxon>
        <taxon>Craniata</taxon>
        <taxon>Vertebrata</taxon>
        <taxon>Euteleostomi</taxon>
        <taxon>Actinopterygii</taxon>
        <taxon>Neopterygii</taxon>
        <taxon>Teleostei</taxon>
        <taxon>Clupei</taxon>
        <taxon>Clupeiformes</taxon>
        <taxon>Clupeoidei</taxon>
        <taxon>Clupeidae</taxon>
        <taxon>Clupea</taxon>
    </lineage>
</organism>
<gene>
    <name evidence="9" type="primary">e2f1</name>
</gene>
<dbReference type="GO" id="GO:0035189">
    <property type="term" value="C:Rb-E2F complex"/>
    <property type="evidence" value="ECO:0007669"/>
    <property type="project" value="TreeGrafter"/>
</dbReference>
<feature type="compositionally biased region" description="Polar residues" evidence="6">
    <location>
        <begin position="317"/>
        <end position="327"/>
    </location>
</feature>
<accession>A0A6P3VMV8</accession>
<evidence type="ECO:0000313" key="9">
    <source>
        <dbReference type="RefSeq" id="XP_012676179.1"/>
    </source>
</evidence>
<dbReference type="InterPro" id="IPR036390">
    <property type="entry name" value="WH_DNA-bd_sf"/>
</dbReference>
<protein>
    <submittedName>
        <fullName evidence="9">Transcription factor E2F1 isoform X1</fullName>
    </submittedName>
</protein>
<name>A0A6P3VMV8_CLUHA</name>
<evidence type="ECO:0000256" key="4">
    <source>
        <dbReference type="ARBA" id="ARBA00023163"/>
    </source>
</evidence>
<keyword evidence="5" id="KW-0539">Nucleus</keyword>
<feature type="region of interest" description="Disordered" evidence="6">
    <location>
        <begin position="97"/>
        <end position="116"/>
    </location>
</feature>
<proteinExistence type="inferred from homology"/>
<feature type="compositionally biased region" description="Low complexity" evidence="6">
    <location>
        <begin position="330"/>
        <end position="340"/>
    </location>
</feature>
<keyword evidence="4 5" id="KW-0804">Transcription</keyword>
<keyword evidence="8" id="KW-1185">Reference proteome</keyword>
<dbReference type="OrthoDB" id="1743261at2759"/>
<feature type="domain" description="E2F/DP family winged-helix DNA-binding" evidence="7">
    <location>
        <begin position="124"/>
        <end position="189"/>
    </location>
</feature>
<dbReference type="Pfam" id="PF02319">
    <property type="entry name" value="WHD_E2F_TDP"/>
    <property type="match status" value="1"/>
</dbReference>
<dbReference type="GO" id="GO:0000981">
    <property type="term" value="F:DNA-binding transcription factor activity, RNA polymerase II-specific"/>
    <property type="evidence" value="ECO:0007669"/>
    <property type="project" value="TreeGrafter"/>
</dbReference>
<dbReference type="Gene3D" id="6.10.250.540">
    <property type="match status" value="1"/>
</dbReference>
<evidence type="ECO:0000256" key="2">
    <source>
        <dbReference type="ARBA" id="ARBA00023015"/>
    </source>
</evidence>
<dbReference type="Gene3D" id="1.10.10.10">
    <property type="entry name" value="Winged helix-like DNA-binding domain superfamily/Winged helix DNA-binding domain"/>
    <property type="match status" value="1"/>
</dbReference>
<dbReference type="InterPro" id="IPR032198">
    <property type="entry name" value="E2F_CC-MB"/>
</dbReference>
<dbReference type="CDD" id="cd14660">
    <property type="entry name" value="E2F_DD"/>
    <property type="match status" value="1"/>
</dbReference>
<reference evidence="9" key="1">
    <citation type="submission" date="2025-08" db="UniProtKB">
        <authorList>
            <consortium name="RefSeq"/>
        </authorList>
    </citation>
    <scope>IDENTIFICATION</scope>
</reference>
<evidence type="ECO:0000256" key="5">
    <source>
        <dbReference type="RuleBase" id="RU003796"/>
    </source>
</evidence>
<dbReference type="PANTHER" id="PTHR12081">
    <property type="entry name" value="TRANSCRIPTION FACTOR E2F"/>
    <property type="match status" value="1"/>
</dbReference>
<sequence>MSDQLISSKNSEDLLVDFESLINSGAFDLSNHQVVIISTPSNVAVPTVAPLVTGDIFFVATPQSSTTDQDRLRTYLGRPPVKRKLDLDSAHLYESSPKPKLLSQAPSSITAPPKVYKKTTEKSRYDTSLSLTTKRFLDLLSQSPDGVVDLSWASQVLDVQKRRIYDITNVLEGIQLVSKKSKNHIQWLGSCVDGQSVVRHQHLQKELLELTEAEGKLDELIRKCDLQLQLLTEDPQNKKLSYVMCQDVRMVVNPADQLVMVIKAPPETQLQVSEPSVGYQIALKSSRGPVDVFLVPEDSSKVYNPVTDGKALVASRQTCPPQTTSLEPASCTSSISDPSSTQLEPPLLNQDPMPSPEYMPDLDLTHLEYSNALLDRGMDCVPTPTDGLINLSPLSQDYHFGMEEHEGISELFDCDFGELGEHLNFENVL</sequence>
<dbReference type="Proteomes" id="UP000515152">
    <property type="component" value="Chromosome 4"/>
</dbReference>
<evidence type="ECO:0000256" key="1">
    <source>
        <dbReference type="ARBA" id="ARBA00010940"/>
    </source>
</evidence>
<dbReference type="SMART" id="SM01372">
    <property type="entry name" value="E2F_TDP"/>
    <property type="match status" value="1"/>
</dbReference>
<keyword evidence="2 5" id="KW-0805">Transcription regulation</keyword>
<dbReference type="InterPro" id="IPR037241">
    <property type="entry name" value="E2F-DP_heterodim"/>
</dbReference>
<dbReference type="SUPFAM" id="SSF46785">
    <property type="entry name" value="Winged helix' DNA-binding domain"/>
    <property type="match status" value="1"/>
</dbReference>
<dbReference type="GeneID" id="105894245"/>
<evidence type="ECO:0000313" key="8">
    <source>
        <dbReference type="Proteomes" id="UP000515152"/>
    </source>
</evidence>
<comment type="similarity">
    <text evidence="1 5">Belongs to the E2F/DP family.</text>
</comment>
<comment type="subcellular location">
    <subcellularLocation>
        <location evidence="5">Nucleus</location>
    </subcellularLocation>
</comment>
<dbReference type="CTD" id="1869"/>
<dbReference type="InterPro" id="IPR036388">
    <property type="entry name" value="WH-like_DNA-bd_sf"/>
</dbReference>
<dbReference type="FunFam" id="1.10.10.10:FF:000008">
    <property type="entry name" value="E2F transcription factor 1"/>
    <property type="match status" value="1"/>
</dbReference>
<keyword evidence="3 5" id="KW-0238">DNA-binding</keyword>
<feature type="region of interest" description="Disordered" evidence="6">
    <location>
        <begin position="317"/>
        <end position="357"/>
    </location>
</feature>